<dbReference type="Proteomes" id="UP001652661">
    <property type="component" value="Chromosome 3R"/>
</dbReference>
<organism evidence="2 3">
    <name type="scientific">Drosophila kikkawai</name>
    <name type="common">Fruit fly</name>
    <dbReference type="NCBI Taxonomy" id="30033"/>
    <lineage>
        <taxon>Eukaryota</taxon>
        <taxon>Metazoa</taxon>
        <taxon>Ecdysozoa</taxon>
        <taxon>Arthropoda</taxon>
        <taxon>Hexapoda</taxon>
        <taxon>Insecta</taxon>
        <taxon>Pterygota</taxon>
        <taxon>Neoptera</taxon>
        <taxon>Endopterygota</taxon>
        <taxon>Diptera</taxon>
        <taxon>Brachycera</taxon>
        <taxon>Muscomorpha</taxon>
        <taxon>Ephydroidea</taxon>
        <taxon>Drosophilidae</taxon>
        <taxon>Drosophila</taxon>
        <taxon>Sophophora</taxon>
    </lineage>
</organism>
<dbReference type="GO" id="GO:0005634">
    <property type="term" value="C:nucleus"/>
    <property type="evidence" value="ECO:0007669"/>
    <property type="project" value="TreeGrafter"/>
</dbReference>
<proteinExistence type="predicted"/>
<dbReference type="Pfam" id="PF14952">
    <property type="entry name" value="zf-tcix"/>
    <property type="match status" value="1"/>
</dbReference>
<dbReference type="PANTHER" id="PTHR13518">
    <property type="entry name" value="PUTATIVE TREBLE-CLEF ZINC-FINGER C2ORF42 FAMILY MEMBER"/>
    <property type="match status" value="1"/>
</dbReference>
<dbReference type="RefSeq" id="XP_017023743.1">
    <property type="nucleotide sequence ID" value="XM_017168254.3"/>
</dbReference>
<name>A0A6P4IMJ2_DROKI</name>
<dbReference type="GeneID" id="108075716"/>
<gene>
    <name evidence="3" type="primary">LOC108075716</name>
</gene>
<sequence length="649" mass="72269">MRGVRKCVQCGVLNGNRAQLCRNVACPQRKNVLDAVQLVSLRSGSTVYSLRSKEKEQQPRNFVVIQEVTVSLQPDAAVVSSKAVCFVESCHKGGVKATADCVHVKTCREMGPEFPKAQAYSVSREVLWNLNISQEQKQQLWQQYKYAEEQEHLPAVQRLNATTFVVKCERSESCPAARLHVTVLANGSKRKGAASYACACRKLKIIVEPDNSLVMQDEICDHLLLVLAGILSSPQGKRVYGHFTSGLQSFWMPSQLETPLGDGAAEDLRLSLHMEDDDFDPQVDILVFGDQLDLPLPDLSDGAFNLDNMQAATTKSHSDSNQASSALIHYANDSQLLSNCDVYAEPIELTDCNIELMDQFQPTDQIDLSSEDIELPLISEPYNILAAPPIFSEASPADQLPIELATISMVKKAAPVKTSAIVREVKSRKQPPLPAKRALIVNKPAAANQVLDTPCQEACVQPALAYSAWLEHVVELLNEALEPRETPQAGISKRLVQQNFHVHRDTFSHFCKGFSAGIKRRPLDKVTVIESGRYKGLTKYTWHFTTSHTVKRIFSTANIELQLQRAFERHPDGQYFVPYVRPPTSIEDSSKKRLTYARIKLYMAKIIFQMAPKEQAGNGVLLTWTPDVLPRSHFGLMQVEFSVETQAPS</sequence>
<dbReference type="InterPro" id="IPR029269">
    <property type="entry name" value="Zf-tcix"/>
</dbReference>
<evidence type="ECO:0000313" key="2">
    <source>
        <dbReference type="Proteomes" id="UP001652661"/>
    </source>
</evidence>
<accession>A0A6P4IMJ2</accession>
<keyword evidence="2" id="KW-1185">Reference proteome</keyword>
<dbReference type="InterPro" id="IPR026049">
    <property type="entry name" value="C2orf42"/>
</dbReference>
<evidence type="ECO:0000313" key="3">
    <source>
        <dbReference type="RefSeq" id="XP_017023743.1"/>
    </source>
</evidence>
<dbReference type="PANTHER" id="PTHR13518:SF1">
    <property type="entry name" value="C2ORF42 HOMOLOG"/>
    <property type="match status" value="1"/>
</dbReference>
<reference evidence="3" key="1">
    <citation type="submission" date="2025-08" db="UniProtKB">
        <authorList>
            <consortium name="RefSeq"/>
        </authorList>
    </citation>
    <scope>IDENTIFICATION</scope>
    <source>
        <strain evidence="3">14028-0561.14</strain>
        <tissue evidence="3">Whole fly</tissue>
    </source>
</reference>
<evidence type="ECO:0000259" key="1">
    <source>
        <dbReference type="Pfam" id="PF14952"/>
    </source>
</evidence>
<dbReference type="AlphaFoldDB" id="A0A6P4IMJ2"/>
<dbReference type="OrthoDB" id="6506929at2759"/>
<protein>
    <submittedName>
        <fullName evidence="3">Uncharacterized protein C2orf42 homolog isoform X1</fullName>
    </submittedName>
</protein>
<feature type="domain" description="Putative treble-clef zinc-finger" evidence="1">
    <location>
        <begin position="2"/>
        <end position="34"/>
    </location>
</feature>